<evidence type="ECO:0000256" key="2">
    <source>
        <dbReference type="ARBA" id="ARBA00008917"/>
    </source>
</evidence>
<comment type="caution">
    <text evidence="8">The sequence shown here is derived from an EMBL/GenBank/DDBJ whole genome shotgun (WGS) entry which is preliminary data.</text>
</comment>
<comment type="similarity">
    <text evidence="2 7">Belongs to the derlin family.</text>
</comment>
<evidence type="ECO:0000256" key="3">
    <source>
        <dbReference type="ARBA" id="ARBA00022692"/>
    </source>
</evidence>
<evidence type="ECO:0000256" key="6">
    <source>
        <dbReference type="ARBA" id="ARBA00023136"/>
    </source>
</evidence>
<keyword evidence="4 7" id="KW-0256">Endoplasmic reticulum</keyword>
<proteinExistence type="inferred from homology"/>
<evidence type="ECO:0000313" key="8">
    <source>
        <dbReference type="EMBL" id="RMX93821.1"/>
    </source>
</evidence>
<evidence type="ECO:0000313" key="9">
    <source>
        <dbReference type="Proteomes" id="UP000271337"/>
    </source>
</evidence>
<dbReference type="AlphaFoldDB" id="A0A3M6XSY6"/>
<evidence type="ECO:0000256" key="7">
    <source>
        <dbReference type="RuleBase" id="RU363059"/>
    </source>
</evidence>
<evidence type="ECO:0000256" key="1">
    <source>
        <dbReference type="ARBA" id="ARBA00004477"/>
    </source>
</evidence>
<comment type="caution">
    <text evidence="7">Lacks conserved residue(s) required for the propagation of feature annotation.</text>
</comment>
<dbReference type="EMBL" id="QWIL01002544">
    <property type="protein sequence ID" value="RMX93821.1"/>
    <property type="molecule type" value="Genomic_DNA"/>
</dbReference>
<reference evidence="8 9" key="1">
    <citation type="journal article" date="2018" name="BMC Genomics">
        <title>Genomic evidence for intraspecific hybridization in a clonal and extremely halotolerant yeast.</title>
        <authorList>
            <person name="Gostincar C."/>
            <person name="Stajich J.E."/>
            <person name="Zupancic J."/>
            <person name="Zalar P."/>
            <person name="Gunde-Cimerman N."/>
        </authorList>
    </citation>
    <scope>NUCLEOTIDE SEQUENCE [LARGE SCALE GENOMIC DNA]</scope>
    <source>
        <strain evidence="8 9">EXF-6669</strain>
    </source>
</reference>
<organism evidence="8 9">
    <name type="scientific">Hortaea werneckii</name>
    <name type="common">Black yeast</name>
    <name type="synonym">Cladosporium werneckii</name>
    <dbReference type="NCBI Taxonomy" id="91943"/>
    <lineage>
        <taxon>Eukaryota</taxon>
        <taxon>Fungi</taxon>
        <taxon>Dikarya</taxon>
        <taxon>Ascomycota</taxon>
        <taxon>Pezizomycotina</taxon>
        <taxon>Dothideomycetes</taxon>
        <taxon>Dothideomycetidae</taxon>
        <taxon>Mycosphaerellales</taxon>
        <taxon>Teratosphaeriaceae</taxon>
        <taxon>Hortaea</taxon>
    </lineage>
</organism>
<dbReference type="OrthoDB" id="19102at2759"/>
<dbReference type="InterPro" id="IPR035952">
    <property type="entry name" value="Rhomboid-like_sf"/>
</dbReference>
<feature type="transmembrane region" description="Helical" evidence="7">
    <location>
        <begin position="97"/>
        <end position="125"/>
    </location>
</feature>
<protein>
    <recommendedName>
        <fullName evidence="7">Derlin</fullName>
    </recommendedName>
</protein>
<dbReference type="SUPFAM" id="SSF144091">
    <property type="entry name" value="Rhomboid-like"/>
    <property type="match status" value="1"/>
</dbReference>
<dbReference type="GO" id="GO:0005789">
    <property type="term" value="C:endoplasmic reticulum membrane"/>
    <property type="evidence" value="ECO:0007669"/>
    <property type="project" value="UniProtKB-SubCell"/>
</dbReference>
<evidence type="ECO:0000256" key="4">
    <source>
        <dbReference type="ARBA" id="ARBA00022824"/>
    </source>
</evidence>
<evidence type="ECO:0000256" key="5">
    <source>
        <dbReference type="ARBA" id="ARBA00022989"/>
    </source>
</evidence>
<keyword evidence="6 7" id="KW-0472">Membrane</keyword>
<dbReference type="Proteomes" id="UP000271337">
    <property type="component" value="Unassembled WGS sequence"/>
</dbReference>
<dbReference type="Pfam" id="PF04511">
    <property type="entry name" value="DER1"/>
    <property type="match status" value="1"/>
</dbReference>
<dbReference type="PANTHER" id="PTHR11009">
    <property type="entry name" value="DER1-LIKE PROTEIN, DERLIN"/>
    <property type="match status" value="1"/>
</dbReference>
<accession>A0A3M6XSY6</accession>
<dbReference type="GO" id="GO:0006950">
    <property type="term" value="P:response to stress"/>
    <property type="evidence" value="ECO:0007669"/>
    <property type="project" value="UniProtKB-ARBA"/>
</dbReference>
<dbReference type="InterPro" id="IPR007599">
    <property type="entry name" value="DER1"/>
</dbReference>
<name>A0A3M6XSY6_HORWE</name>
<keyword evidence="3 7" id="KW-0812">Transmembrane</keyword>
<feature type="transmembrane region" description="Helical" evidence="7">
    <location>
        <begin position="20"/>
        <end position="43"/>
    </location>
</feature>
<sequence>MSAADMFWAAPPVSRTITATAVLLSVPTWMGFIDPYYIVFLGYKVFTIREVPQLWRIFTTFVLTGPKFGLIMDPYFLYTYGSQLEMQAARFTGPGDFFVYLIFVAFVILVSFGGPRSLPLFLFCFHRKPRISARLAYNSYHGSWNRGRLPLRCAASIIRKSLKGCSWSVDMVGCHIERTVCPDFVA</sequence>
<comment type="subcellular location">
    <subcellularLocation>
        <location evidence="1 7">Endoplasmic reticulum membrane</location>
        <topology evidence="1 7">Multi-pass membrane protein</topology>
    </subcellularLocation>
</comment>
<dbReference type="VEuPathDB" id="FungiDB:BTJ68_04041"/>
<comment type="function">
    <text evidence="7">May be involved in the degradation of misfolded endoplasmic reticulum (ER) luminal proteins.</text>
</comment>
<feature type="transmembrane region" description="Helical" evidence="7">
    <location>
        <begin position="55"/>
        <end position="77"/>
    </location>
</feature>
<gene>
    <name evidence="8" type="ORF">D0867_14074</name>
</gene>
<keyword evidence="5 7" id="KW-1133">Transmembrane helix</keyword>